<sequence>MVEVEGPPKRPAQTERLLYSLRAWNDLSPLVFIGTSDGTLRSYVADGRAGFLRWHADYKRLFHAILEPRAQHELQTTLLPVQQLVMLSESHVFIQGKKSWVVLNVDSGRVLNMAPDVMQQVNDALEGSVGVCDAWIHQGSTFFSGCSFTGRSC</sequence>
<dbReference type="AlphaFoldDB" id="A0A2P4YH18"/>
<reference evidence="1 2" key="1">
    <citation type="journal article" date="2017" name="Genome Biol. Evol.">
        <title>Phytophthora megakarya and P. palmivora, closely related causal agents of cacao black pod rot, underwent increases in genome sizes and gene numbers by different mechanisms.</title>
        <authorList>
            <person name="Ali S.S."/>
            <person name="Shao J."/>
            <person name="Lary D.J."/>
            <person name="Kronmiller B."/>
            <person name="Shen D."/>
            <person name="Strem M.D."/>
            <person name="Amoako-Attah I."/>
            <person name="Akrofi A.Y."/>
            <person name="Begoude B.A."/>
            <person name="Ten Hoopen G.M."/>
            <person name="Coulibaly K."/>
            <person name="Kebe B.I."/>
            <person name="Melnick R.L."/>
            <person name="Guiltinan M.J."/>
            <person name="Tyler B.M."/>
            <person name="Meinhardt L.W."/>
            <person name="Bailey B.A."/>
        </authorList>
    </citation>
    <scope>NUCLEOTIDE SEQUENCE [LARGE SCALE GENOMIC DNA]</scope>
    <source>
        <strain evidence="2">sbr112.9</strain>
    </source>
</reference>
<comment type="caution">
    <text evidence="1">The sequence shown here is derived from an EMBL/GenBank/DDBJ whole genome shotgun (WGS) entry which is preliminary data.</text>
</comment>
<keyword evidence="2" id="KW-1185">Reference proteome</keyword>
<gene>
    <name evidence="1" type="ORF">PHPALM_5571</name>
</gene>
<evidence type="ECO:0000313" key="1">
    <source>
        <dbReference type="EMBL" id="POM77100.1"/>
    </source>
</evidence>
<organism evidence="1 2">
    <name type="scientific">Phytophthora palmivora</name>
    <dbReference type="NCBI Taxonomy" id="4796"/>
    <lineage>
        <taxon>Eukaryota</taxon>
        <taxon>Sar</taxon>
        <taxon>Stramenopiles</taxon>
        <taxon>Oomycota</taxon>
        <taxon>Peronosporomycetes</taxon>
        <taxon>Peronosporales</taxon>
        <taxon>Peronosporaceae</taxon>
        <taxon>Phytophthora</taxon>
    </lineage>
</organism>
<accession>A0A2P4YH18</accession>
<dbReference type="Proteomes" id="UP000237271">
    <property type="component" value="Unassembled WGS sequence"/>
</dbReference>
<evidence type="ECO:0000313" key="2">
    <source>
        <dbReference type="Proteomes" id="UP000237271"/>
    </source>
</evidence>
<name>A0A2P4YH18_9STRA</name>
<protein>
    <submittedName>
        <fullName evidence="1">Uncharacterized protein</fullName>
    </submittedName>
</protein>
<dbReference type="OrthoDB" id="5325112at2759"/>
<proteinExistence type="predicted"/>
<dbReference type="EMBL" id="NCKW01002961">
    <property type="protein sequence ID" value="POM77100.1"/>
    <property type="molecule type" value="Genomic_DNA"/>
</dbReference>